<feature type="transmembrane region" description="Helical" evidence="1">
    <location>
        <begin position="634"/>
        <end position="655"/>
    </location>
</feature>
<dbReference type="GO" id="GO:0016020">
    <property type="term" value="C:membrane"/>
    <property type="evidence" value="ECO:0007669"/>
    <property type="project" value="TreeGrafter"/>
</dbReference>
<dbReference type="Proteomes" id="UP000813462">
    <property type="component" value="Unassembled WGS sequence"/>
</dbReference>
<sequence>MAKNIDHELYKNFKDMYEGLMKGDMEKVLKQYDKLPVPLPDYLTVFGDTLLHIAIFMDREDIAREILKRYVNDHLYDLIHQKNNLGNTVLHEVATTNMVTLARDLLDYAPKLLSSRNNFGETPLFKAAYNGQHDMFDILSLAVDLTDKDNLDQHLTSKDRTNILHLTILAEFFDLAFIIANKYPRLVDKRNDAGKIGLQLLSNNPSAFLSSRNYGLVKRLIFKYCVPTSIEHEKKRHKLDDLKHPYELNPFDDEDQDNNIHKPKVPKMPRTYTRCMSMVASGWPTMERIYNEHRKHESAIILAKLLIKKDTTWEITRSDEEGGDISLGSEGKRSKGEMAKETKPPIFELLPSHPTALLTATSNGIVEIVKEILRVYPQAVEHVSDAGQNILHVAVKHRQLEIFNHIRKMELPMSRLVRRIDDNGYTILHHVGVMKFYRGGTLPGPALQLQEELHWFERVKHIVPPHYEKHRSHIKKELLSKKKETSNEDEGYIRDTAYELFGRTHKDLHKDAREWLKNTAKSCSTVAVLIATVAFAAAYTVPGGSDSKTGAPILLHDPFFLVFTVMDVLSLATSLTSVVMFLSILTSPLELEDFKESLPRKLTFGFTFLFISVAMTMLAFAATIVLIVHLKKRWVTTLVYCLAFLPVTVFALLQYPLYLAFMDTMTYSLNVIKLSLPPLPWSSKKSVYKLD</sequence>
<comment type="caution">
    <text evidence="3">The sequence shown here is derived from an EMBL/GenBank/DDBJ whole genome shotgun (WGS) entry which is preliminary data.</text>
</comment>
<evidence type="ECO:0000313" key="3">
    <source>
        <dbReference type="EMBL" id="KAH7545258.1"/>
    </source>
</evidence>
<keyword evidence="1" id="KW-1133">Transmembrane helix</keyword>
<dbReference type="InterPro" id="IPR002110">
    <property type="entry name" value="Ankyrin_rpt"/>
</dbReference>
<keyword evidence="1" id="KW-0472">Membrane</keyword>
<feature type="domain" description="PGG" evidence="2">
    <location>
        <begin position="514"/>
        <end position="625"/>
    </location>
</feature>
<name>A0A978VZX4_ZIZJJ</name>
<evidence type="ECO:0000256" key="1">
    <source>
        <dbReference type="SAM" id="Phobius"/>
    </source>
</evidence>
<organism evidence="3 4">
    <name type="scientific">Ziziphus jujuba var. spinosa</name>
    <dbReference type="NCBI Taxonomy" id="714518"/>
    <lineage>
        <taxon>Eukaryota</taxon>
        <taxon>Viridiplantae</taxon>
        <taxon>Streptophyta</taxon>
        <taxon>Embryophyta</taxon>
        <taxon>Tracheophyta</taxon>
        <taxon>Spermatophyta</taxon>
        <taxon>Magnoliopsida</taxon>
        <taxon>eudicotyledons</taxon>
        <taxon>Gunneridae</taxon>
        <taxon>Pentapetalae</taxon>
        <taxon>rosids</taxon>
        <taxon>fabids</taxon>
        <taxon>Rosales</taxon>
        <taxon>Rhamnaceae</taxon>
        <taxon>Paliureae</taxon>
        <taxon>Ziziphus</taxon>
    </lineage>
</organism>
<dbReference type="Pfam" id="PF12796">
    <property type="entry name" value="Ank_2"/>
    <property type="match status" value="1"/>
</dbReference>
<accession>A0A978VZX4</accession>
<dbReference type="SMART" id="SM00248">
    <property type="entry name" value="ANK"/>
    <property type="match status" value="4"/>
</dbReference>
<dbReference type="PANTHER" id="PTHR24177:SF215">
    <property type="entry name" value="PGG DOMAIN-CONTAINING PROTEIN"/>
    <property type="match status" value="1"/>
</dbReference>
<dbReference type="SUPFAM" id="SSF48403">
    <property type="entry name" value="Ankyrin repeat"/>
    <property type="match status" value="1"/>
</dbReference>
<dbReference type="EMBL" id="JAEACU010000001">
    <property type="protein sequence ID" value="KAH7545258.1"/>
    <property type="molecule type" value="Genomic_DNA"/>
</dbReference>
<dbReference type="PANTHER" id="PTHR24177">
    <property type="entry name" value="CASKIN"/>
    <property type="match status" value="1"/>
</dbReference>
<protein>
    <recommendedName>
        <fullName evidence="2">PGG domain-containing protein</fullName>
    </recommendedName>
</protein>
<dbReference type="Gene3D" id="1.25.40.20">
    <property type="entry name" value="Ankyrin repeat-containing domain"/>
    <property type="match status" value="2"/>
</dbReference>
<gene>
    <name evidence="3" type="ORF">FEM48_Zijuj01G0074600</name>
</gene>
<keyword evidence="1" id="KW-0812">Transmembrane</keyword>
<reference evidence="3" key="1">
    <citation type="journal article" date="2021" name="Front. Plant Sci.">
        <title>Chromosome-Scale Genome Assembly for Chinese Sour Jujube and Insights Into Its Genome Evolution and Domestication Signature.</title>
        <authorList>
            <person name="Shen L.-Y."/>
            <person name="Luo H."/>
            <person name="Wang X.-L."/>
            <person name="Wang X.-M."/>
            <person name="Qiu X.-J."/>
            <person name="Liu H."/>
            <person name="Zhou S.-S."/>
            <person name="Jia K.-H."/>
            <person name="Nie S."/>
            <person name="Bao Y.-T."/>
            <person name="Zhang R.-G."/>
            <person name="Yun Q.-Z."/>
            <person name="Chai Y.-H."/>
            <person name="Lu J.-Y."/>
            <person name="Li Y."/>
            <person name="Zhao S.-W."/>
            <person name="Mao J.-F."/>
            <person name="Jia S.-G."/>
            <person name="Mao Y.-M."/>
        </authorList>
    </citation>
    <scope>NUCLEOTIDE SEQUENCE</scope>
    <source>
        <strain evidence="3">AT0</strain>
        <tissue evidence="3">Leaf</tissue>
    </source>
</reference>
<feature type="transmembrane region" description="Helical" evidence="1">
    <location>
        <begin position="606"/>
        <end position="628"/>
    </location>
</feature>
<evidence type="ECO:0000259" key="2">
    <source>
        <dbReference type="Pfam" id="PF13962"/>
    </source>
</evidence>
<evidence type="ECO:0000313" key="4">
    <source>
        <dbReference type="Proteomes" id="UP000813462"/>
    </source>
</evidence>
<proteinExistence type="predicted"/>
<feature type="transmembrane region" description="Helical" evidence="1">
    <location>
        <begin position="559"/>
        <end position="585"/>
    </location>
</feature>
<dbReference type="AlphaFoldDB" id="A0A978VZX4"/>
<feature type="transmembrane region" description="Helical" evidence="1">
    <location>
        <begin position="519"/>
        <end position="539"/>
    </location>
</feature>
<dbReference type="Pfam" id="PF13962">
    <property type="entry name" value="PGG"/>
    <property type="match status" value="1"/>
</dbReference>
<dbReference type="InterPro" id="IPR026961">
    <property type="entry name" value="PGG_dom"/>
</dbReference>
<dbReference type="InterPro" id="IPR036770">
    <property type="entry name" value="Ankyrin_rpt-contain_sf"/>
</dbReference>